<dbReference type="OrthoDB" id="9806864at2"/>
<dbReference type="Pfam" id="PF01047">
    <property type="entry name" value="MarR"/>
    <property type="match status" value="1"/>
</dbReference>
<name>A0A2S5SUB1_9BURK</name>
<keyword evidence="3" id="KW-1185">Reference proteome</keyword>
<feature type="domain" description="HTH marR-type" evidence="1">
    <location>
        <begin position="23"/>
        <end position="157"/>
    </location>
</feature>
<comment type="caution">
    <text evidence="2">The sequence shown here is derived from an EMBL/GenBank/DDBJ whole genome shotgun (WGS) entry which is preliminary data.</text>
</comment>
<dbReference type="InterPro" id="IPR036388">
    <property type="entry name" value="WH-like_DNA-bd_sf"/>
</dbReference>
<dbReference type="AlphaFoldDB" id="A0A2S5SUB1"/>
<dbReference type="EMBL" id="PSNX01000008">
    <property type="protein sequence ID" value="PPE66321.1"/>
    <property type="molecule type" value="Genomic_DNA"/>
</dbReference>
<accession>A0A2S5SUB1</accession>
<dbReference type="GO" id="GO:0006950">
    <property type="term" value="P:response to stress"/>
    <property type="evidence" value="ECO:0007669"/>
    <property type="project" value="TreeGrafter"/>
</dbReference>
<dbReference type="PANTHER" id="PTHR33164:SF43">
    <property type="entry name" value="HTH-TYPE TRANSCRIPTIONAL REPRESSOR YETL"/>
    <property type="match status" value="1"/>
</dbReference>
<dbReference type="InterPro" id="IPR000835">
    <property type="entry name" value="HTH_MarR-typ"/>
</dbReference>
<dbReference type="InterPro" id="IPR039422">
    <property type="entry name" value="MarR/SlyA-like"/>
</dbReference>
<dbReference type="InterPro" id="IPR036390">
    <property type="entry name" value="WH_DNA-bd_sf"/>
</dbReference>
<dbReference type="PRINTS" id="PR00598">
    <property type="entry name" value="HTHMARR"/>
</dbReference>
<evidence type="ECO:0000313" key="3">
    <source>
        <dbReference type="Proteomes" id="UP000238605"/>
    </source>
</evidence>
<sequence>MASKRLSRSDTTPAGRLDEARLHDVLGYQMAQATIVSNAVFAEQVGRPFDLRPVEYTVLTLIVENPGGSQARLARALAVTAPNITMWIDRLESRGLVRREQSARDRRSQVLHATQEGIALARAATQRILDAERQALAAHLSAAEHAILLELLHKVACARGERSGGG</sequence>
<reference evidence="2 3" key="1">
    <citation type="submission" date="2018-02" db="EMBL/GenBank/DDBJ databases">
        <title>Reclassifiation of [Polyangium] brachysporum DSM 7029 as Guopingzhaonella breviflexa gen. nov., sp. nov., a member of the family Comamonadaceae.</title>
        <authorList>
            <person name="Tang B."/>
        </authorList>
    </citation>
    <scope>NUCLEOTIDE SEQUENCE [LARGE SCALE GENOMIC DNA]</scope>
    <source>
        <strain evidence="2 3">BCRC 80649</strain>
    </source>
</reference>
<dbReference type="PANTHER" id="PTHR33164">
    <property type="entry name" value="TRANSCRIPTIONAL REGULATOR, MARR FAMILY"/>
    <property type="match status" value="1"/>
</dbReference>
<evidence type="ECO:0000313" key="2">
    <source>
        <dbReference type="EMBL" id="PPE66321.1"/>
    </source>
</evidence>
<organism evidence="2 3">
    <name type="scientific">Caldimonas caldifontis</name>
    <dbReference type="NCBI Taxonomy" id="1452508"/>
    <lineage>
        <taxon>Bacteria</taxon>
        <taxon>Pseudomonadati</taxon>
        <taxon>Pseudomonadota</taxon>
        <taxon>Betaproteobacteria</taxon>
        <taxon>Burkholderiales</taxon>
        <taxon>Sphaerotilaceae</taxon>
        <taxon>Caldimonas</taxon>
    </lineage>
</organism>
<proteinExistence type="predicted"/>
<dbReference type="Proteomes" id="UP000238605">
    <property type="component" value="Unassembled WGS sequence"/>
</dbReference>
<evidence type="ECO:0000259" key="1">
    <source>
        <dbReference type="PROSITE" id="PS50995"/>
    </source>
</evidence>
<dbReference type="SMART" id="SM00347">
    <property type="entry name" value="HTH_MARR"/>
    <property type="match status" value="1"/>
</dbReference>
<dbReference type="Gene3D" id="1.10.10.10">
    <property type="entry name" value="Winged helix-like DNA-binding domain superfamily/Winged helix DNA-binding domain"/>
    <property type="match status" value="1"/>
</dbReference>
<dbReference type="GO" id="GO:0003700">
    <property type="term" value="F:DNA-binding transcription factor activity"/>
    <property type="evidence" value="ECO:0007669"/>
    <property type="project" value="InterPro"/>
</dbReference>
<dbReference type="PROSITE" id="PS50995">
    <property type="entry name" value="HTH_MARR_2"/>
    <property type="match status" value="1"/>
</dbReference>
<protein>
    <submittedName>
        <fullName evidence="2">MarR family transcriptional regulator</fullName>
    </submittedName>
</protein>
<dbReference type="SUPFAM" id="SSF46785">
    <property type="entry name" value="Winged helix' DNA-binding domain"/>
    <property type="match status" value="1"/>
</dbReference>
<dbReference type="RefSeq" id="WP_104302604.1">
    <property type="nucleotide sequence ID" value="NZ_PSNX01000008.1"/>
</dbReference>
<gene>
    <name evidence="2" type="ORF">C1704_10115</name>
</gene>